<evidence type="ECO:0000256" key="1">
    <source>
        <dbReference type="SAM" id="SignalP"/>
    </source>
</evidence>
<dbReference type="eggNOG" id="COG4932">
    <property type="taxonomic scope" value="Bacteria"/>
</dbReference>
<organism evidence="2 3">
    <name type="scientific">Isosphaera pallida (strain ATCC 43644 / DSM 9630 / IS1B)</name>
    <dbReference type="NCBI Taxonomy" id="575540"/>
    <lineage>
        <taxon>Bacteria</taxon>
        <taxon>Pseudomonadati</taxon>
        <taxon>Planctomycetota</taxon>
        <taxon>Planctomycetia</taxon>
        <taxon>Isosphaerales</taxon>
        <taxon>Isosphaeraceae</taxon>
        <taxon>Isosphaera</taxon>
    </lineage>
</organism>
<protein>
    <recommendedName>
        <fullName evidence="4">PEP-CTERM protein-sorting domain-containing protein</fullName>
    </recommendedName>
</protein>
<dbReference type="Proteomes" id="UP000008631">
    <property type="component" value="Chromosome"/>
</dbReference>
<sequence length="302" mass="32416">MMSRSGIRLWTFAAIALFGGASTTMADPIQMFFPTGNTQNDLSPERFPNVVVLIDNPTFPNNPTNDVAQADWMTREGWLTGWNFRDIRLAYDRATDTMAVAFNGFKNPDGSPINIAGDADGNGDPNNSDPRTIAAGGIDWPNFGGTESMTIAFDTNMDGVPNVVAGIPANKPGSGLDAFTVARFALSPEGVVRGIEQSFGEVLTDHVGELAFAPSPDHPDLQFTIRNFSRLPGLTPFELDGEIAFSYNIRAYAGSLDDVVAGEDQFSGQVRGQIPIPEPTTLLLWIGSGLGAACLARRRTQV</sequence>
<keyword evidence="1" id="KW-0732">Signal</keyword>
<evidence type="ECO:0000313" key="3">
    <source>
        <dbReference type="Proteomes" id="UP000008631"/>
    </source>
</evidence>
<gene>
    <name evidence="2" type="ordered locus">Isop_0959</name>
</gene>
<feature type="signal peptide" evidence="1">
    <location>
        <begin position="1"/>
        <end position="26"/>
    </location>
</feature>
<accession>E8R3I1</accession>
<evidence type="ECO:0008006" key="4">
    <source>
        <dbReference type="Google" id="ProtNLM"/>
    </source>
</evidence>
<dbReference type="AlphaFoldDB" id="E8R3I1"/>
<dbReference type="KEGG" id="ipa:Isop_0959"/>
<reference evidence="2 3" key="2">
    <citation type="journal article" date="2011" name="Stand. Genomic Sci.">
        <title>Complete genome sequence of Isosphaera pallida type strain (IS1B).</title>
        <authorList>
            <consortium name="US DOE Joint Genome Institute (JGI-PGF)"/>
            <person name="Goker M."/>
            <person name="Cleland D."/>
            <person name="Saunders E."/>
            <person name="Lapidus A."/>
            <person name="Nolan M."/>
            <person name="Lucas S."/>
            <person name="Hammon N."/>
            <person name="Deshpande S."/>
            <person name="Cheng J.F."/>
            <person name="Tapia R."/>
            <person name="Han C."/>
            <person name="Goodwin L."/>
            <person name="Pitluck S."/>
            <person name="Liolios K."/>
            <person name="Pagani I."/>
            <person name="Ivanova N."/>
            <person name="Mavromatis K."/>
            <person name="Pati A."/>
            <person name="Chen A."/>
            <person name="Palaniappan K."/>
            <person name="Land M."/>
            <person name="Hauser L."/>
            <person name="Chang Y.J."/>
            <person name="Jeffries C.D."/>
            <person name="Detter J.C."/>
            <person name="Beck B."/>
            <person name="Woyke T."/>
            <person name="Bristow J."/>
            <person name="Eisen J.A."/>
            <person name="Markowitz V."/>
            <person name="Hugenholtz P."/>
            <person name="Kyrpides N.C."/>
            <person name="Klenk H.P."/>
        </authorList>
    </citation>
    <scope>NUCLEOTIDE SEQUENCE [LARGE SCALE GENOMIC DNA]</scope>
    <source>
        <strain evidence="3">ATCC 43644 / DSM 9630 / IS1B</strain>
    </source>
</reference>
<proteinExistence type="predicted"/>
<name>E8R3I1_ISOPI</name>
<dbReference type="HOGENOM" id="CLU_920634_0_0_0"/>
<evidence type="ECO:0000313" key="2">
    <source>
        <dbReference type="EMBL" id="ADV61548.1"/>
    </source>
</evidence>
<feature type="chain" id="PRO_5003226305" description="PEP-CTERM protein-sorting domain-containing protein" evidence="1">
    <location>
        <begin position="27"/>
        <end position="302"/>
    </location>
</feature>
<keyword evidence="3" id="KW-1185">Reference proteome</keyword>
<dbReference type="InParanoid" id="E8R3I1"/>
<reference key="1">
    <citation type="submission" date="2010-11" db="EMBL/GenBank/DDBJ databases">
        <title>The complete sequence of chromosome of Isophaera pallida ATCC 43644.</title>
        <authorList>
            <consortium name="US DOE Joint Genome Institute (JGI-PGF)"/>
            <person name="Lucas S."/>
            <person name="Copeland A."/>
            <person name="Lapidus A."/>
            <person name="Bruce D."/>
            <person name="Goodwin L."/>
            <person name="Pitluck S."/>
            <person name="Kyrpides N."/>
            <person name="Mavromatis K."/>
            <person name="Pagani I."/>
            <person name="Ivanova N."/>
            <person name="Saunders E."/>
            <person name="Brettin T."/>
            <person name="Detter J.C."/>
            <person name="Han C."/>
            <person name="Tapia R."/>
            <person name="Land M."/>
            <person name="Hauser L."/>
            <person name="Markowitz V."/>
            <person name="Cheng J.-F."/>
            <person name="Hugenholtz P."/>
            <person name="Woyke T."/>
            <person name="Wu D."/>
            <person name="Eisen J.A."/>
        </authorList>
    </citation>
    <scope>NUCLEOTIDE SEQUENCE</scope>
    <source>
        <strain>ATCC 43644</strain>
    </source>
</reference>
<dbReference type="EMBL" id="CP002353">
    <property type="protein sequence ID" value="ADV61548.1"/>
    <property type="molecule type" value="Genomic_DNA"/>
</dbReference>